<evidence type="ECO:0000313" key="2">
    <source>
        <dbReference type="EMBL" id="MDN7023694.1"/>
    </source>
</evidence>
<dbReference type="Gene3D" id="2.60.120.560">
    <property type="entry name" value="Exo-inulinase, domain 1"/>
    <property type="match status" value="1"/>
</dbReference>
<accession>A0ABT8M6Y4</accession>
<dbReference type="Pfam" id="PF06439">
    <property type="entry name" value="3keto-disac_hyd"/>
    <property type="match status" value="1"/>
</dbReference>
<dbReference type="EMBL" id="VCYH01000001">
    <property type="protein sequence ID" value="MDN7023694.1"/>
    <property type="molecule type" value="Genomic_DNA"/>
</dbReference>
<dbReference type="RefSeq" id="WP_301662741.1">
    <property type="nucleotide sequence ID" value="NZ_VCYH01000001.1"/>
</dbReference>
<proteinExistence type="predicted"/>
<evidence type="ECO:0000259" key="1">
    <source>
        <dbReference type="Pfam" id="PF06439"/>
    </source>
</evidence>
<dbReference type="InterPro" id="IPR010496">
    <property type="entry name" value="AL/BT2_dom"/>
</dbReference>
<feature type="domain" description="3-keto-alpha-glucoside-1,2-lyase/3-keto-2-hydroxy-glucal hydratase" evidence="1">
    <location>
        <begin position="27"/>
        <end position="204"/>
    </location>
</feature>
<protein>
    <submittedName>
        <fullName evidence="2">DUF1080 domain-containing protein</fullName>
    </submittedName>
</protein>
<name>A0ABT8M6Y4_9EURY</name>
<organism evidence="2 3">
    <name type="scientific">Methanoculleus frigidifontis</name>
    <dbReference type="NCBI Taxonomy" id="2584085"/>
    <lineage>
        <taxon>Archaea</taxon>
        <taxon>Methanobacteriati</taxon>
        <taxon>Methanobacteriota</taxon>
        <taxon>Stenosarchaea group</taxon>
        <taxon>Methanomicrobia</taxon>
        <taxon>Methanomicrobiales</taxon>
        <taxon>Methanomicrobiaceae</taxon>
        <taxon>Methanoculleus</taxon>
    </lineage>
</organism>
<dbReference type="Proteomes" id="UP001168338">
    <property type="component" value="Unassembled WGS sequence"/>
</dbReference>
<reference evidence="2" key="1">
    <citation type="submission" date="2019-05" db="EMBL/GenBank/DDBJ databases">
        <title>Methanoculleus sp. FWC-SCC1, a methanogenic archaeon isolated from deep marine cold seep.</title>
        <authorList>
            <person name="Chen Y.-W."/>
            <person name="Chen S.-C."/>
            <person name="Teng N.-H."/>
            <person name="Lai M.-C."/>
        </authorList>
    </citation>
    <scope>NUCLEOTIDE SEQUENCE</scope>
    <source>
        <strain evidence="2">FWC-SCC1</strain>
    </source>
</reference>
<sequence>MKTTAFLIGLIVFATVIVSSAAAQDVLFEDDMDEWKDPWMNPENVDPAYGEIAYEGGALQLMDYTDENFTYTILNKEFSDFILAVEIELVEGNADNWYHIFTRVQEQGFYVFSISADGWYQIRKIESGEVESLVEPTESEYIVQGRDATNTVRIESIGDEMTLFVNDWRLETVQDSSFSTGKIALGTESLSGSFTTTAFDNLVIVEPA</sequence>
<keyword evidence="3" id="KW-1185">Reference proteome</keyword>
<gene>
    <name evidence="2" type="ORF">FGU65_02065</name>
</gene>
<evidence type="ECO:0000313" key="3">
    <source>
        <dbReference type="Proteomes" id="UP001168338"/>
    </source>
</evidence>
<comment type="caution">
    <text evidence="2">The sequence shown here is derived from an EMBL/GenBank/DDBJ whole genome shotgun (WGS) entry which is preliminary data.</text>
</comment>